<gene>
    <name evidence="1" type="ORF">GGH94_000311</name>
</gene>
<dbReference type="Proteomes" id="UP001140074">
    <property type="component" value="Unassembled WGS sequence"/>
</dbReference>
<evidence type="ECO:0000313" key="1">
    <source>
        <dbReference type="EMBL" id="KAJ2868178.1"/>
    </source>
</evidence>
<proteinExistence type="predicted"/>
<accession>A0A9W8IWB0</accession>
<name>A0A9W8IWB0_9FUNG</name>
<reference evidence="1" key="1">
    <citation type="submission" date="2022-07" db="EMBL/GenBank/DDBJ databases">
        <title>Phylogenomic reconstructions and comparative analyses of Kickxellomycotina fungi.</title>
        <authorList>
            <person name="Reynolds N.K."/>
            <person name="Stajich J.E."/>
            <person name="Barry K."/>
            <person name="Grigoriev I.V."/>
            <person name="Crous P."/>
            <person name="Smith M.E."/>
        </authorList>
    </citation>
    <scope>NUCLEOTIDE SEQUENCE</scope>
    <source>
        <strain evidence="1">RSA 476</strain>
    </source>
</reference>
<keyword evidence="2" id="KW-1185">Reference proteome</keyword>
<organism evidence="1 2">
    <name type="scientific">Coemansia aciculifera</name>
    <dbReference type="NCBI Taxonomy" id="417176"/>
    <lineage>
        <taxon>Eukaryota</taxon>
        <taxon>Fungi</taxon>
        <taxon>Fungi incertae sedis</taxon>
        <taxon>Zoopagomycota</taxon>
        <taxon>Kickxellomycotina</taxon>
        <taxon>Kickxellomycetes</taxon>
        <taxon>Kickxellales</taxon>
        <taxon>Kickxellaceae</taxon>
        <taxon>Coemansia</taxon>
    </lineage>
</organism>
<evidence type="ECO:0000313" key="2">
    <source>
        <dbReference type="Proteomes" id="UP001140074"/>
    </source>
</evidence>
<dbReference type="AlphaFoldDB" id="A0A9W8IWB0"/>
<protein>
    <submittedName>
        <fullName evidence="1">Uncharacterized protein</fullName>
    </submittedName>
</protein>
<comment type="caution">
    <text evidence="1">The sequence shown here is derived from an EMBL/GenBank/DDBJ whole genome shotgun (WGS) entry which is preliminary data.</text>
</comment>
<dbReference type="EMBL" id="JANBUY010000006">
    <property type="protein sequence ID" value="KAJ2868178.1"/>
    <property type="molecule type" value="Genomic_DNA"/>
</dbReference>
<sequence>MQIVVKGQVQTAHQLTRVLRRTGLGGTVWHGIERLRIDISGCELGISFGRRENGQQARNALSELLSLALPSLREIVLLGVGGRIHNTTAPIYKLIAERLYGPKSLRSLRIIPGILPEHWLISDWHRQAILPINIGHLHIDTRDRGPPLRLPPVLASSLVELSLNHVTASRIWNPFVADDGQSTLDGSLVFSRLRSLSLGFHDSNGNPTLDEMLLVVGAGGNLAIGDANREIDDDTTLYLSSTKFGTPLFPSLTRLEIRHFPKDLHLFLSLFAASPISKLAIHVSMDTITHEWSLSRFVKLRSLTVGITDRLSLSDQGFALDCLSILFYSISSNVQALNLEMSVCKGFVFDNLSTEIFEDNLVSLTLKCDIDPEELYVLLGSFSSLRRLTLHSVITDPIFYTSTILSALGSSDIAMMPACESLQFLHADGLRYYDDDPFDPTSESNEANTLSFEIALYRGLLYDLVCNLPSLTTLQVRATSLEGVKECIQELVDSNVAPGFLGHFRNIKLQAIDN</sequence>